<dbReference type="Proteomes" id="UP000688137">
    <property type="component" value="Unassembled WGS sequence"/>
</dbReference>
<dbReference type="AlphaFoldDB" id="A0A8S1QDH0"/>
<dbReference type="EMBL" id="CAJJDM010000158">
    <property type="protein sequence ID" value="CAD8112977.1"/>
    <property type="molecule type" value="Genomic_DNA"/>
</dbReference>
<keyword evidence="2" id="KW-1185">Reference proteome</keyword>
<reference evidence="1" key="1">
    <citation type="submission" date="2021-01" db="EMBL/GenBank/DDBJ databases">
        <authorList>
            <consortium name="Genoscope - CEA"/>
            <person name="William W."/>
        </authorList>
    </citation>
    <scope>NUCLEOTIDE SEQUENCE</scope>
</reference>
<evidence type="ECO:0000313" key="2">
    <source>
        <dbReference type="Proteomes" id="UP000688137"/>
    </source>
</evidence>
<gene>
    <name evidence="1" type="ORF">PPRIM_AZ9-3.1.T1530101</name>
</gene>
<organism evidence="1 2">
    <name type="scientific">Paramecium primaurelia</name>
    <dbReference type="NCBI Taxonomy" id="5886"/>
    <lineage>
        <taxon>Eukaryota</taxon>
        <taxon>Sar</taxon>
        <taxon>Alveolata</taxon>
        <taxon>Ciliophora</taxon>
        <taxon>Intramacronucleata</taxon>
        <taxon>Oligohymenophorea</taxon>
        <taxon>Peniculida</taxon>
        <taxon>Parameciidae</taxon>
        <taxon>Paramecium</taxon>
    </lineage>
</organism>
<sequence length="124" mass="14728">MKLPIPICSIYSGLLVKRASSVNKLKSKLLTLLNKHQKLTYIESCFKQQDREDRQWLINILYYVFPNYPYFKQPSLKSLYGLTQSHIQQHINLYLIKSLKNSNNTFQIQKIKIVQILTDQKIKR</sequence>
<name>A0A8S1QDH0_PARPR</name>
<protein>
    <submittedName>
        <fullName evidence="1">Uncharacterized protein</fullName>
    </submittedName>
</protein>
<accession>A0A8S1QDH0</accession>
<comment type="caution">
    <text evidence="1">The sequence shown here is derived from an EMBL/GenBank/DDBJ whole genome shotgun (WGS) entry which is preliminary data.</text>
</comment>
<proteinExistence type="predicted"/>
<evidence type="ECO:0000313" key="1">
    <source>
        <dbReference type="EMBL" id="CAD8112977.1"/>
    </source>
</evidence>